<evidence type="ECO:0000256" key="1">
    <source>
        <dbReference type="SAM" id="Phobius"/>
    </source>
</evidence>
<sequence length="81" mass="9409">MLNETLLSPTKIFKKQLIQDINYKKVRNKDSAHNKLAVFELVTKLQVLFMDFILIILFFIHNEGTFMDVVNLENPDHSTGS</sequence>
<dbReference type="EMBL" id="QHJG01000013">
    <property type="protein sequence ID" value="PWY55945.1"/>
    <property type="molecule type" value="Genomic_DNA"/>
</dbReference>
<keyword evidence="1" id="KW-1133">Transmembrane helix</keyword>
<gene>
    <name evidence="2" type="ORF">DGG96_09425</name>
</gene>
<name>A0A317U3X4_9GAMM</name>
<evidence type="ECO:0000313" key="3">
    <source>
        <dbReference type="Proteomes" id="UP000247152"/>
    </source>
</evidence>
<keyword evidence="1" id="KW-0472">Membrane</keyword>
<accession>A0A317U3X4</accession>
<comment type="caution">
    <text evidence="2">The sequence shown here is derived from an EMBL/GenBank/DDBJ whole genome shotgun (WGS) entry which is preliminary data.</text>
</comment>
<protein>
    <submittedName>
        <fullName evidence="2">Uncharacterized protein</fullName>
    </submittedName>
</protein>
<dbReference type="AlphaFoldDB" id="A0A317U3X4"/>
<evidence type="ECO:0000313" key="2">
    <source>
        <dbReference type="EMBL" id="PWY55945.1"/>
    </source>
</evidence>
<organism evidence="2 3">
    <name type="scientific">Legionella qingyii</name>
    <dbReference type="NCBI Taxonomy" id="2184757"/>
    <lineage>
        <taxon>Bacteria</taxon>
        <taxon>Pseudomonadati</taxon>
        <taxon>Pseudomonadota</taxon>
        <taxon>Gammaproteobacteria</taxon>
        <taxon>Legionellales</taxon>
        <taxon>Legionellaceae</taxon>
        <taxon>Legionella</taxon>
    </lineage>
</organism>
<reference evidence="2 3" key="1">
    <citation type="submission" date="2018-05" db="EMBL/GenBank/DDBJ databases">
        <title>Legionella qingyii sp.nov., whole genome shotgun sequence.</title>
        <authorList>
            <person name="Wu H."/>
            <person name="Zhu Q."/>
            <person name="Hu C."/>
        </authorList>
    </citation>
    <scope>NUCLEOTIDE SEQUENCE [LARGE SCALE GENOMIC DNA]</scope>
    <source>
        <strain evidence="2 3">HEB18</strain>
    </source>
</reference>
<proteinExistence type="predicted"/>
<feature type="transmembrane region" description="Helical" evidence="1">
    <location>
        <begin position="37"/>
        <end position="60"/>
    </location>
</feature>
<keyword evidence="1" id="KW-0812">Transmembrane</keyword>
<dbReference type="Proteomes" id="UP000247152">
    <property type="component" value="Unassembled WGS sequence"/>
</dbReference>